<protein>
    <submittedName>
        <fullName evidence="2">Uncharacterized protein</fullName>
    </submittedName>
</protein>
<feature type="compositionally biased region" description="Polar residues" evidence="1">
    <location>
        <begin position="71"/>
        <end position="85"/>
    </location>
</feature>
<sequence>MPSPILLSSDPVSADSLSFPTTPTSTTHHHHSTLPLESTLPSSPPSLPLPLDEHHLNSLSKLNKTDEHWSTSDPTQTTKQGTQQAPGRETHAKELSPTSRHE</sequence>
<accession>A0A2N5TAW8</accession>
<evidence type="ECO:0000313" key="3">
    <source>
        <dbReference type="Proteomes" id="UP000235392"/>
    </source>
</evidence>
<comment type="caution">
    <text evidence="2">The sequence shown here is derived from an EMBL/GenBank/DDBJ whole genome shotgun (WGS) entry which is preliminary data.</text>
</comment>
<reference evidence="2 3" key="1">
    <citation type="submission" date="2017-11" db="EMBL/GenBank/DDBJ databases">
        <title>De novo assembly and phasing of dikaryotic genomes from two isolates of Puccinia coronata f. sp. avenae, the causal agent of oat crown rust.</title>
        <authorList>
            <person name="Miller M.E."/>
            <person name="Zhang Y."/>
            <person name="Omidvar V."/>
            <person name="Sperschneider J."/>
            <person name="Schwessinger B."/>
            <person name="Raley C."/>
            <person name="Palmer J.M."/>
            <person name="Garnica D."/>
            <person name="Upadhyaya N."/>
            <person name="Rathjen J."/>
            <person name="Taylor J.M."/>
            <person name="Park R.F."/>
            <person name="Dodds P.N."/>
            <person name="Hirsch C.D."/>
            <person name="Kianian S.F."/>
            <person name="Figueroa M."/>
        </authorList>
    </citation>
    <scope>NUCLEOTIDE SEQUENCE [LARGE SCALE GENOMIC DNA]</scope>
    <source>
        <strain evidence="2">12SD80</strain>
    </source>
</reference>
<feature type="region of interest" description="Disordered" evidence="1">
    <location>
        <begin position="1"/>
        <end position="102"/>
    </location>
</feature>
<dbReference type="EMBL" id="PGCI01000658">
    <property type="protein sequence ID" value="PLW22621.1"/>
    <property type="molecule type" value="Genomic_DNA"/>
</dbReference>
<dbReference type="AlphaFoldDB" id="A0A2N5TAW8"/>
<name>A0A2N5TAW8_9BASI</name>
<gene>
    <name evidence="2" type="ORF">PCASD_12224</name>
</gene>
<proteinExistence type="predicted"/>
<evidence type="ECO:0000256" key="1">
    <source>
        <dbReference type="SAM" id="MobiDB-lite"/>
    </source>
</evidence>
<feature type="compositionally biased region" description="Basic and acidic residues" evidence="1">
    <location>
        <begin position="88"/>
        <end position="102"/>
    </location>
</feature>
<organism evidence="2 3">
    <name type="scientific">Puccinia coronata f. sp. avenae</name>
    <dbReference type="NCBI Taxonomy" id="200324"/>
    <lineage>
        <taxon>Eukaryota</taxon>
        <taxon>Fungi</taxon>
        <taxon>Dikarya</taxon>
        <taxon>Basidiomycota</taxon>
        <taxon>Pucciniomycotina</taxon>
        <taxon>Pucciniomycetes</taxon>
        <taxon>Pucciniales</taxon>
        <taxon>Pucciniaceae</taxon>
        <taxon>Puccinia</taxon>
    </lineage>
</organism>
<evidence type="ECO:0000313" key="2">
    <source>
        <dbReference type="EMBL" id="PLW22621.1"/>
    </source>
</evidence>
<dbReference type="Proteomes" id="UP000235392">
    <property type="component" value="Unassembled WGS sequence"/>
</dbReference>
<feature type="compositionally biased region" description="Low complexity" evidence="1">
    <location>
        <begin position="16"/>
        <end position="26"/>
    </location>
</feature>